<reference evidence="2" key="1">
    <citation type="submission" date="2016-05" db="EMBL/GenBank/DDBJ databases">
        <authorList>
            <person name="Lavstsen T."/>
            <person name="Jespersen J.S."/>
        </authorList>
    </citation>
    <scope>NUCLEOTIDE SEQUENCE</scope>
    <source>
        <tissue evidence="2">Brain</tissue>
    </source>
</reference>
<dbReference type="EMBL" id="HAEB01001258">
    <property type="protein sequence ID" value="SBQ47733.1"/>
    <property type="molecule type" value="Transcribed_RNA"/>
</dbReference>
<sequence>MFFTRKKVREDLKLKLYGQELERVSKFKFLGLWFDERLTWGVHIQNVVDRSKKVLNIMGCLVGSEWGADRKSMKAIYTGLSRSVLDYGCVAYASAADTTLLKLNSIQNQALRLCTGAFKTTPIAALQVEMGEVPIEIRREQLALNYWANLQGQTADHPTLGILKPCWEKVKKEIRSFGWLMVKKPVELKLNQFKISHRVPLPVIPPWILPEASVDLTLLERKTKDKSFVLNSHTAQDFIDRYYNYVQIYTDASKNTAGHLGIAFVVPEFRVTVQKRVGDGLSVYTGEMLAILLAVHWVEENRPLFSVICSDSSSSLTSLQCSHSESRPDILIEIQQILYRVHMMGLKIHFLWIPAHCGIRGNDVVDKMAKEATINTSVQLDVRFCQTEMKCIIWQEMRKKWQKQWEEERRGRWLYNIQRRVGGMRDTGRSRREEVVISRLRFGHTGLNYTLFVIGKHNTGQCVYCGEEETIAHVVLQCRKYLAERRAMIQNLGLMKVKLDLVDILRQNSRSDCFQILFRFLKVIRVFGRL</sequence>
<name>A0A1A8EKT7_9TELE</name>
<dbReference type="InterPro" id="IPR012337">
    <property type="entry name" value="RNaseH-like_sf"/>
</dbReference>
<accession>A0A1A8EKT7</accession>
<protein>
    <recommendedName>
        <fullName evidence="1">RNase H type-1 domain-containing protein</fullName>
    </recommendedName>
</protein>
<evidence type="ECO:0000313" key="2">
    <source>
        <dbReference type="EMBL" id="SBQ47733.1"/>
    </source>
</evidence>
<dbReference type="InterPro" id="IPR036397">
    <property type="entry name" value="RNaseH_sf"/>
</dbReference>
<dbReference type="PROSITE" id="PS50879">
    <property type="entry name" value="RNASE_H_1"/>
    <property type="match status" value="1"/>
</dbReference>
<proteinExistence type="predicted"/>
<reference evidence="2" key="2">
    <citation type="submission" date="2016-06" db="EMBL/GenBank/DDBJ databases">
        <title>The genome of a short-lived fish provides insights into sex chromosome evolution and the genetic control of aging.</title>
        <authorList>
            <person name="Reichwald K."/>
            <person name="Felder M."/>
            <person name="Petzold A."/>
            <person name="Koch P."/>
            <person name="Groth M."/>
            <person name="Platzer M."/>
        </authorList>
    </citation>
    <scope>NUCLEOTIDE SEQUENCE</scope>
    <source>
        <tissue evidence="2">Brain</tissue>
    </source>
</reference>
<dbReference type="GO" id="GO:0004523">
    <property type="term" value="F:RNA-DNA hybrid ribonuclease activity"/>
    <property type="evidence" value="ECO:0007669"/>
    <property type="project" value="InterPro"/>
</dbReference>
<dbReference type="CDD" id="cd09276">
    <property type="entry name" value="Rnase_HI_RT_non_LTR"/>
    <property type="match status" value="1"/>
</dbReference>
<dbReference type="Gene3D" id="3.30.420.10">
    <property type="entry name" value="Ribonuclease H-like superfamily/Ribonuclease H"/>
    <property type="match status" value="1"/>
</dbReference>
<dbReference type="GO" id="GO:0003676">
    <property type="term" value="F:nucleic acid binding"/>
    <property type="evidence" value="ECO:0007669"/>
    <property type="project" value="InterPro"/>
</dbReference>
<dbReference type="InterPro" id="IPR002156">
    <property type="entry name" value="RNaseH_domain"/>
</dbReference>
<gene>
    <name evidence="2" type="primary">CR847511.1</name>
</gene>
<dbReference type="Pfam" id="PF00075">
    <property type="entry name" value="RNase_H"/>
    <property type="match status" value="1"/>
</dbReference>
<evidence type="ECO:0000259" key="1">
    <source>
        <dbReference type="PROSITE" id="PS50879"/>
    </source>
</evidence>
<feature type="domain" description="RNase H type-1" evidence="1">
    <location>
        <begin position="242"/>
        <end position="374"/>
    </location>
</feature>
<dbReference type="AlphaFoldDB" id="A0A1A8EKT7"/>
<organism evidence="2">
    <name type="scientific">Nothobranchius korthausae</name>
    <dbReference type="NCBI Taxonomy" id="1143690"/>
    <lineage>
        <taxon>Eukaryota</taxon>
        <taxon>Metazoa</taxon>
        <taxon>Chordata</taxon>
        <taxon>Craniata</taxon>
        <taxon>Vertebrata</taxon>
        <taxon>Euteleostomi</taxon>
        <taxon>Actinopterygii</taxon>
        <taxon>Neopterygii</taxon>
        <taxon>Teleostei</taxon>
        <taxon>Neoteleostei</taxon>
        <taxon>Acanthomorphata</taxon>
        <taxon>Ovalentaria</taxon>
        <taxon>Atherinomorphae</taxon>
        <taxon>Cyprinodontiformes</taxon>
        <taxon>Nothobranchiidae</taxon>
        <taxon>Nothobranchius</taxon>
    </lineage>
</organism>
<dbReference type="SUPFAM" id="SSF53098">
    <property type="entry name" value="Ribonuclease H-like"/>
    <property type="match status" value="1"/>
</dbReference>